<dbReference type="InParanoid" id="A0A0D0D590"/>
<dbReference type="Proteomes" id="UP000054538">
    <property type="component" value="Unassembled WGS sequence"/>
</dbReference>
<gene>
    <name evidence="1" type="ORF">PAXRUDRAFT_612250</name>
</gene>
<dbReference type="HOGENOM" id="CLU_1611329_0_0_1"/>
<evidence type="ECO:0000313" key="1">
    <source>
        <dbReference type="EMBL" id="KIK91797.1"/>
    </source>
</evidence>
<organism evidence="1 2">
    <name type="scientific">Paxillus rubicundulus Ve08.2h10</name>
    <dbReference type="NCBI Taxonomy" id="930991"/>
    <lineage>
        <taxon>Eukaryota</taxon>
        <taxon>Fungi</taxon>
        <taxon>Dikarya</taxon>
        <taxon>Basidiomycota</taxon>
        <taxon>Agaricomycotina</taxon>
        <taxon>Agaricomycetes</taxon>
        <taxon>Agaricomycetidae</taxon>
        <taxon>Boletales</taxon>
        <taxon>Paxilineae</taxon>
        <taxon>Paxillaceae</taxon>
        <taxon>Paxillus</taxon>
    </lineage>
</organism>
<reference evidence="1 2" key="1">
    <citation type="submission" date="2014-04" db="EMBL/GenBank/DDBJ databases">
        <authorList>
            <consortium name="DOE Joint Genome Institute"/>
            <person name="Kuo A."/>
            <person name="Kohler A."/>
            <person name="Jargeat P."/>
            <person name="Nagy L.G."/>
            <person name="Floudas D."/>
            <person name="Copeland A."/>
            <person name="Barry K.W."/>
            <person name="Cichocki N."/>
            <person name="Veneault-Fourrey C."/>
            <person name="LaButti K."/>
            <person name="Lindquist E.A."/>
            <person name="Lipzen A."/>
            <person name="Lundell T."/>
            <person name="Morin E."/>
            <person name="Murat C."/>
            <person name="Sun H."/>
            <person name="Tunlid A."/>
            <person name="Henrissat B."/>
            <person name="Grigoriev I.V."/>
            <person name="Hibbett D.S."/>
            <person name="Martin F."/>
            <person name="Nordberg H.P."/>
            <person name="Cantor M.N."/>
            <person name="Hua S.X."/>
        </authorList>
    </citation>
    <scope>NUCLEOTIDE SEQUENCE [LARGE SCALE GENOMIC DNA]</scope>
    <source>
        <strain evidence="1 2">Ve08.2h10</strain>
    </source>
</reference>
<keyword evidence="2" id="KW-1185">Reference proteome</keyword>
<protein>
    <submittedName>
        <fullName evidence="1">Uncharacterized protein</fullName>
    </submittedName>
</protein>
<evidence type="ECO:0000313" key="2">
    <source>
        <dbReference type="Proteomes" id="UP000054538"/>
    </source>
</evidence>
<dbReference type="EMBL" id="KN825347">
    <property type="protein sequence ID" value="KIK91797.1"/>
    <property type="molecule type" value="Genomic_DNA"/>
</dbReference>
<dbReference type="AlphaFoldDB" id="A0A0D0D590"/>
<name>A0A0D0D590_9AGAM</name>
<sequence length="165" mass="18970">MFSQPLSSRNRISVVVPPRRNLHLPSTASYSHRRVFIGPNVDRFLNEPCVCPPSFHKPETRPKHPPVKAGYELEARGSFHCVVPETTGDGKRSRAPKFTASWDPQKRAQSAQVLRRHNRIAEVPWKSESERVGRCSHQKQGNDLWRDTRTRVHVYEPLFVLSAQK</sequence>
<proteinExistence type="predicted"/>
<reference evidence="2" key="2">
    <citation type="submission" date="2015-01" db="EMBL/GenBank/DDBJ databases">
        <title>Evolutionary Origins and Diversification of the Mycorrhizal Mutualists.</title>
        <authorList>
            <consortium name="DOE Joint Genome Institute"/>
            <consortium name="Mycorrhizal Genomics Consortium"/>
            <person name="Kohler A."/>
            <person name="Kuo A."/>
            <person name="Nagy L.G."/>
            <person name="Floudas D."/>
            <person name="Copeland A."/>
            <person name="Barry K.W."/>
            <person name="Cichocki N."/>
            <person name="Veneault-Fourrey C."/>
            <person name="LaButti K."/>
            <person name="Lindquist E.A."/>
            <person name="Lipzen A."/>
            <person name="Lundell T."/>
            <person name="Morin E."/>
            <person name="Murat C."/>
            <person name="Riley R."/>
            <person name="Ohm R."/>
            <person name="Sun H."/>
            <person name="Tunlid A."/>
            <person name="Henrissat B."/>
            <person name="Grigoriev I.V."/>
            <person name="Hibbett D.S."/>
            <person name="Martin F."/>
        </authorList>
    </citation>
    <scope>NUCLEOTIDE SEQUENCE [LARGE SCALE GENOMIC DNA]</scope>
    <source>
        <strain evidence="2">Ve08.2h10</strain>
    </source>
</reference>
<accession>A0A0D0D590</accession>